<dbReference type="EMBL" id="CAJFCV020000005">
    <property type="protein sequence ID" value="CAG9123023.1"/>
    <property type="molecule type" value="Genomic_DNA"/>
</dbReference>
<organism evidence="2 4">
    <name type="scientific">Bursaphelenchus xylophilus</name>
    <name type="common">Pinewood nematode worm</name>
    <name type="synonym">Aphelenchoides xylophilus</name>
    <dbReference type="NCBI Taxonomy" id="6326"/>
    <lineage>
        <taxon>Eukaryota</taxon>
        <taxon>Metazoa</taxon>
        <taxon>Ecdysozoa</taxon>
        <taxon>Nematoda</taxon>
        <taxon>Chromadorea</taxon>
        <taxon>Rhabditida</taxon>
        <taxon>Tylenchina</taxon>
        <taxon>Tylenchomorpha</taxon>
        <taxon>Aphelenchoidea</taxon>
        <taxon>Aphelenchoididae</taxon>
        <taxon>Bursaphelenchus</taxon>
    </lineage>
</organism>
<dbReference type="Proteomes" id="UP000659654">
    <property type="component" value="Unassembled WGS sequence"/>
</dbReference>
<evidence type="ECO:0000313" key="1">
    <source>
        <dbReference type="EMBL" id="CAD5231710.1"/>
    </source>
</evidence>
<dbReference type="InterPro" id="IPR032675">
    <property type="entry name" value="LRR_dom_sf"/>
</dbReference>
<keyword evidence="3" id="KW-1185">Reference proteome</keyword>
<dbReference type="EMBL" id="CAJFDI010000005">
    <property type="protein sequence ID" value="CAD5231710.1"/>
    <property type="molecule type" value="Genomic_DNA"/>
</dbReference>
<reference evidence="1" key="2">
    <citation type="submission" date="2020-09" db="EMBL/GenBank/DDBJ databases">
        <authorList>
            <person name="Kikuchi T."/>
        </authorList>
    </citation>
    <scope>NUCLEOTIDE SEQUENCE</scope>
    <source>
        <strain evidence="1">Ka4C1</strain>
    </source>
</reference>
<protein>
    <submittedName>
        <fullName evidence="1">(pine wood nematode) hypothetical protein</fullName>
    </submittedName>
</protein>
<evidence type="ECO:0000313" key="3">
    <source>
        <dbReference type="Proteomes" id="UP000659654"/>
    </source>
</evidence>
<gene>
    <name evidence="1" type="ORF">BXYJ_LOCUS11806</name>
</gene>
<evidence type="ECO:0000313" key="4">
    <source>
        <dbReference type="WBParaSite" id="BXY_0364200.1"/>
    </source>
</evidence>
<reference evidence="4" key="1">
    <citation type="submission" date="2016-11" db="UniProtKB">
        <authorList>
            <consortium name="WormBaseParasite"/>
        </authorList>
    </citation>
    <scope>IDENTIFICATION</scope>
</reference>
<dbReference type="OrthoDB" id="5859291at2759"/>
<dbReference type="SUPFAM" id="SSF52047">
    <property type="entry name" value="RNI-like"/>
    <property type="match status" value="1"/>
</dbReference>
<dbReference type="eggNOG" id="KOG3864">
    <property type="taxonomic scope" value="Eukaryota"/>
</dbReference>
<dbReference type="Proteomes" id="UP000582659">
    <property type="component" value="Unassembled WGS sequence"/>
</dbReference>
<dbReference type="Proteomes" id="UP000095284">
    <property type="component" value="Unplaced"/>
</dbReference>
<dbReference type="AlphaFoldDB" id="A0A1I7RSD8"/>
<dbReference type="Gene3D" id="3.80.10.10">
    <property type="entry name" value="Ribonuclease Inhibitor"/>
    <property type="match status" value="1"/>
</dbReference>
<evidence type="ECO:0000313" key="2">
    <source>
        <dbReference type="Proteomes" id="UP000095284"/>
    </source>
</evidence>
<dbReference type="WBParaSite" id="BXY_0364200.1">
    <property type="protein sequence ID" value="BXY_0364200.1"/>
    <property type="gene ID" value="BXY_0364200"/>
</dbReference>
<name>A0A1I7RSD8_BURXY</name>
<dbReference type="SMR" id="A0A1I7RSD8"/>
<proteinExistence type="predicted"/>
<sequence length="202" mass="22754">MSRYVIRAADRFKNALVEHNLPGLRFLIEGFNYYDVSRVKDVGPDRAAAEWIVRCGGAVKFDKFNETFDDYNSLIRVLAELDPAKPSDQVILSLIDATNSSVSGYGCRHFAGLKGVQSVKYVGCKSLNDMALEIMGKEVGGYLPFLQLERCPRITEYGIKHLEQYRGLKKLIIKDLKNVHKPDRSLDSLKNSLPNCDITFSC</sequence>
<accession>A0A1I7RSD8</accession>